<keyword evidence="2" id="KW-1185">Reference proteome</keyword>
<name>A0A1I4TME5_9PROT</name>
<proteinExistence type="predicted"/>
<sequence>MEAMLKHISIVREQPVKNRRLRVKSRAGNTTTITEVYRDWLYDMLLETMKSNPIRIGFVKTKEFNKRIEREWES</sequence>
<reference evidence="1 2" key="1">
    <citation type="submission" date="2016-10" db="EMBL/GenBank/DDBJ databases">
        <authorList>
            <person name="de Groot N.N."/>
        </authorList>
    </citation>
    <scope>NUCLEOTIDE SEQUENCE [LARGE SCALE GENOMIC DNA]</scope>
    <source>
        <strain evidence="1 2">Nm146</strain>
    </source>
</reference>
<gene>
    <name evidence="1" type="ORF">SAMN05421880_13310</name>
</gene>
<protein>
    <submittedName>
        <fullName evidence="1">Uncharacterized protein</fullName>
    </submittedName>
</protein>
<accession>A0A1I4TME5</accession>
<evidence type="ECO:0000313" key="2">
    <source>
        <dbReference type="Proteomes" id="UP000199561"/>
    </source>
</evidence>
<organism evidence="1 2">
    <name type="scientific">Nitrosomonas nitrosa</name>
    <dbReference type="NCBI Taxonomy" id="52442"/>
    <lineage>
        <taxon>Bacteria</taxon>
        <taxon>Pseudomonadati</taxon>
        <taxon>Pseudomonadota</taxon>
        <taxon>Betaproteobacteria</taxon>
        <taxon>Nitrosomonadales</taxon>
        <taxon>Nitrosomonadaceae</taxon>
        <taxon>Nitrosomonas</taxon>
    </lineage>
</organism>
<dbReference type="AlphaFoldDB" id="A0A1I4TME5"/>
<dbReference type="Proteomes" id="UP000199561">
    <property type="component" value="Unassembled WGS sequence"/>
</dbReference>
<dbReference type="EMBL" id="FOUF01000033">
    <property type="protein sequence ID" value="SFM77825.1"/>
    <property type="molecule type" value="Genomic_DNA"/>
</dbReference>
<evidence type="ECO:0000313" key="1">
    <source>
        <dbReference type="EMBL" id="SFM77825.1"/>
    </source>
</evidence>